<keyword evidence="1" id="KW-0732">Signal</keyword>
<organism evidence="2">
    <name type="scientific">Dyadobacter sp. 676</name>
    <dbReference type="NCBI Taxonomy" id="3088362"/>
    <lineage>
        <taxon>Bacteria</taxon>
        <taxon>Pseudomonadati</taxon>
        <taxon>Bacteroidota</taxon>
        <taxon>Cytophagia</taxon>
        <taxon>Cytophagales</taxon>
        <taxon>Spirosomataceae</taxon>
        <taxon>Dyadobacter</taxon>
    </lineage>
</organism>
<name>A0AAU8FGQ5_9BACT</name>
<gene>
    <name evidence="2" type="ORF">ABV298_25120</name>
</gene>
<evidence type="ECO:0008006" key="3">
    <source>
        <dbReference type="Google" id="ProtNLM"/>
    </source>
</evidence>
<sequence length="173" mass="19671">MRNSILLMAIQLCVLAVSTSAFSQDFNPEADRYGKLADSLGEAKQYKAAARYYNAEGAARKMLAYKRQPAVNAAYFYAMAQMPDSALASLRKAVKQYGFTNRNWMDSEAALAAVRKYKAYSDLLRFMSDKQDAQLDPDRAAVITSDIGLFWKVYDQYKKRLFQCPEVISHRIF</sequence>
<proteinExistence type="predicted"/>
<feature type="chain" id="PRO_5043537862" description="Tetratricopeptide repeat protein" evidence="1">
    <location>
        <begin position="24"/>
        <end position="173"/>
    </location>
</feature>
<evidence type="ECO:0000256" key="1">
    <source>
        <dbReference type="SAM" id="SignalP"/>
    </source>
</evidence>
<evidence type="ECO:0000313" key="2">
    <source>
        <dbReference type="EMBL" id="XCH23556.1"/>
    </source>
</evidence>
<dbReference type="AlphaFoldDB" id="A0AAU8FGQ5"/>
<accession>A0AAU8FGQ5</accession>
<protein>
    <recommendedName>
        <fullName evidence="3">Tetratricopeptide repeat protein</fullName>
    </recommendedName>
</protein>
<feature type="signal peptide" evidence="1">
    <location>
        <begin position="1"/>
        <end position="23"/>
    </location>
</feature>
<dbReference type="RefSeq" id="WP_353718880.1">
    <property type="nucleotide sequence ID" value="NZ_CP159289.1"/>
</dbReference>
<dbReference type="EMBL" id="CP159289">
    <property type="protein sequence ID" value="XCH23556.1"/>
    <property type="molecule type" value="Genomic_DNA"/>
</dbReference>
<reference evidence="2" key="1">
    <citation type="submission" date="2024-06" db="EMBL/GenBank/DDBJ databases">
        <title>Sequencing and assembly of the genome of Dyadobacter sp. strain 676, a symbiont of Cyamopsis tetragonoloba.</title>
        <authorList>
            <person name="Guro P."/>
            <person name="Sazanova A."/>
            <person name="Kuznetsova I."/>
            <person name="Belimov A."/>
            <person name="Safronova V."/>
        </authorList>
    </citation>
    <scope>NUCLEOTIDE SEQUENCE</scope>
    <source>
        <strain evidence="2">676</strain>
    </source>
</reference>